<comment type="caution">
    <text evidence="2">The sequence shown here is derived from an EMBL/GenBank/DDBJ whole genome shotgun (WGS) entry which is preliminary data.</text>
</comment>
<protein>
    <submittedName>
        <fullName evidence="2">Uncharacterized protein</fullName>
    </submittedName>
</protein>
<dbReference type="AlphaFoldDB" id="A0AAW6SR72"/>
<keyword evidence="1" id="KW-0472">Membrane</keyword>
<proteinExistence type="predicted"/>
<feature type="transmembrane region" description="Helical" evidence="1">
    <location>
        <begin position="39"/>
        <end position="57"/>
    </location>
</feature>
<evidence type="ECO:0000313" key="2">
    <source>
        <dbReference type="EMBL" id="MDH5159735.1"/>
    </source>
</evidence>
<keyword evidence="1" id="KW-1133">Transmembrane helix</keyword>
<gene>
    <name evidence="2" type="ORF">P5X88_02235</name>
</gene>
<keyword evidence="1" id="KW-0812">Transmembrane</keyword>
<feature type="transmembrane region" description="Helical" evidence="1">
    <location>
        <begin position="12"/>
        <end position="33"/>
    </location>
</feature>
<dbReference type="EMBL" id="JAROYP010000001">
    <property type="protein sequence ID" value="MDH5159735.1"/>
    <property type="molecule type" value="Genomic_DNA"/>
</dbReference>
<evidence type="ECO:0000313" key="3">
    <source>
        <dbReference type="Proteomes" id="UP001159179"/>
    </source>
</evidence>
<reference evidence="2" key="1">
    <citation type="submission" date="2023-03" db="EMBL/GenBank/DDBJ databases">
        <title>Bacterial isolates from washroom surfaces on a university campus.</title>
        <authorList>
            <person name="Holman D.B."/>
            <person name="Gzyl K.E."/>
            <person name="Taheri A.E."/>
        </authorList>
    </citation>
    <scope>NUCLEOTIDE SEQUENCE</scope>
    <source>
        <strain evidence="2">RD03</strain>
    </source>
</reference>
<organism evidence="2 3">
    <name type="scientific">Heyndrickxia oleronia</name>
    <dbReference type="NCBI Taxonomy" id="38875"/>
    <lineage>
        <taxon>Bacteria</taxon>
        <taxon>Bacillati</taxon>
        <taxon>Bacillota</taxon>
        <taxon>Bacilli</taxon>
        <taxon>Bacillales</taxon>
        <taxon>Bacillaceae</taxon>
        <taxon>Heyndrickxia</taxon>
    </lineage>
</organism>
<evidence type="ECO:0000256" key="1">
    <source>
        <dbReference type="SAM" id="Phobius"/>
    </source>
</evidence>
<name>A0AAW6SR72_9BACI</name>
<accession>A0AAW6SR72</accession>
<dbReference type="Proteomes" id="UP001159179">
    <property type="component" value="Unassembled WGS sequence"/>
</dbReference>
<sequence>MNIKEYYSYKSKLYLQQIIIIGIYMTICLFILLNTSFSLIAKWAVCLLFIVILYYLIKYYYYVFREIKSSIPFDSREKELPSYDRFLFVLSATPFLQFKFFKSNGLCAWKIAPYNKNGKKWSNLNHTFKSIYMIQNYSGSNCVYIEISKNKKKATKMILPSKTIEMYPKKENWRTLCFSVENNQFTINKSLATIKICKDEQVISKITKGVMPLNWQKRFSPNTPIIEFAETMSERDFFICIGLLIYLYHVYYD</sequence>
<dbReference type="RefSeq" id="WP_280615579.1">
    <property type="nucleotide sequence ID" value="NZ_JAROYP010000001.1"/>
</dbReference>